<feature type="domain" description="Bacteriophage T5 Orf172 DNA-binding" evidence="1">
    <location>
        <begin position="89"/>
        <end position="157"/>
    </location>
</feature>
<dbReference type="EMBL" id="CP157390">
    <property type="protein sequence ID" value="XBM46567.1"/>
    <property type="molecule type" value="Genomic_DNA"/>
</dbReference>
<gene>
    <name evidence="2" type="ORF">AAME72_10715</name>
</gene>
<accession>A0AAU7G5U2</accession>
<dbReference type="AlphaFoldDB" id="A0AAU7G5U2"/>
<sequence length="180" mass="19734">MTESCAVCGAAAHPGAPLPLCLPHLLVAHDWVDGEYGMTDLLPAPCAFCGSRLGVRYPSGWVCAVCEWRAGELPPEGVTSSRVDVVYYLRFRDRIKIGTSANPAQRFTSLPHDEVLAFERGDRVLEQRRHAQFAGLRIPGTEWFETADDLLAHVDAVRAGAPDPWALLARWRSEAAALRA</sequence>
<evidence type="ECO:0000259" key="1">
    <source>
        <dbReference type="SMART" id="SM00974"/>
    </source>
</evidence>
<dbReference type="InterPro" id="IPR018306">
    <property type="entry name" value="Phage_T5_Orf172_DNA-bd"/>
</dbReference>
<dbReference type="Pfam" id="PF13455">
    <property type="entry name" value="MUG113"/>
    <property type="match status" value="1"/>
</dbReference>
<reference evidence="2" key="1">
    <citation type="submission" date="2024-05" db="EMBL/GenBank/DDBJ databases">
        <title>The Natural Products Discovery Center: Release of the First 8490 Sequenced Strains for Exploring Actinobacteria Biosynthetic Diversity.</title>
        <authorList>
            <person name="Kalkreuter E."/>
            <person name="Kautsar S.A."/>
            <person name="Yang D."/>
            <person name="Bader C.D."/>
            <person name="Teijaro C.N."/>
            <person name="Fluegel L."/>
            <person name="Davis C.M."/>
            <person name="Simpson J.R."/>
            <person name="Lauterbach L."/>
            <person name="Steele A.D."/>
            <person name="Gui C."/>
            <person name="Meng S."/>
            <person name="Li G."/>
            <person name="Viehrig K."/>
            <person name="Ye F."/>
            <person name="Su P."/>
            <person name="Kiefer A.F."/>
            <person name="Nichols A."/>
            <person name="Cepeda A.J."/>
            <person name="Yan W."/>
            <person name="Fan B."/>
            <person name="Jiang Y."/>
            <person name="Adhikari A."/>
            <person name="Zheng C.-J."/>
            <person name="Schuster L."/>
            <person name="Cowan T.M."/>
            <person name="Smanski M.J."/>
            <person name="Chevrette M.G."/>
            <person name="de Carvalho L.P.S."/>
            <person name="Shen B."/>
        </authorList>
    </citation>
    <scope>NUCLEOTIDE SEQUENCE</scope>
    <source>
        <strain evidence="2">NPDC080035</strain>
    </source>
</reference>
<dbReference type="RefSeq" id="WP_348786552.1">
    <property type="nucleotide sequence ID" value="NZ_CP157390.1"/>
</dbReference>
<evidence type="ECO:0000313" key="2">
    <source>
        <dbReference type="EMBL" id="XBM46567.1"/>
    </source>
</evidence>
<protein>
    <submittedName>
        <fullName evidence="2">GIY-YIG nuclease family protein</fullName>
    </submittedName>
</protein>
<proteinExistence type="predicted"/>
<organism evidence="2">
    <name type="scientific">Leifsonia sp. NPDC080035</name>
    <dbReference type="NCBI Taxonomy" id="3143936"/>
    <lineage>
        <taxon>Bacteria</taxon>
        <taxon>Bacillati</taxon>
        <taxon>Actinomycetota</taxon>
        <taxon>Actinomycetes</taxon>
        <taxon>Micrococcales</taxon>
        <taxon>Microbacteriaceae</taxon>
        <taxon>Leifsonia</taxon>
    </lineage>
</organism>
<name>A0AAU7G5U2_9MICO</name>
<dbReference type="SMART" id="SM00974">
    <property type="entry name" value="T5orf172"/>
    <property type="match status" value="1"/>
</dbReference>